<dbReference type="EMBL" id="BARU01030731">
    <property type="protein sequence ID" value="GAH66605.1"/>
    <property type="molecule type" value="Genomic_DNA"/>
</dbReference>
<dbReference type="InterPro" id="IPR011055">
    <property type="entry name" value="Dup_hybrid_motif"/>
</dbReference>
<dbReference type="GO" id="GO:0004222">
    <property type="term" value="F:metalloendopeptidase activity"/>
    <property type="evidence" value="ECO:0007669"/>
    <property type="project" value="TreeGrafter"/>
</dbReference>
<dbReference type="Gene3D" id="2.70.70.10">
    <property type="entry name" value="Glucose Permease (Domain IIA)"/>
    <property type="match status" value="1"/>
</dbReference>
<dbReference type="CDD" id="cd12797">
    <property type="entry name" value="M23_peptidase"/>
    <property type="match status" value="1"/>
</dbReference>
<evidence type="ECO:0000259" key="1">
    <source>
        <dbReference type="Pfam" id="PF01551"/>
    </source>
</evidence>
<organism evidence="2">
    <name type="scientific">marine sediment metagenome</name>
    <dbReference type="NCBI Taxonomy" id="412755"/>
    <lineage>
        <taxon>unclassified sequences</taxon>
        <taxon>metagenomes</taxon>
        <taxon>ecological metagenomes</taxon>
    </lineage>
</organism>
<feature type="domain" description="M23ase beta-sheet core" evidence="1">
    <location>
        <begin position="2"/>
        <end position="38"/>
    </location>
</feature>
<protein>
    <recommendedName>
        <fullName evidence="1">M23ase beta-sheet core domain-containing protein</fullName>
    </recommendedName>
</protein>
<dbReference type="PANTHER" id="PTHR21666">
    <property type="entry name" value="PEPTIDASE-RELATED"/>
    <property type="match status" value="1"/>
</dbReference>
<dbReference type="AlphaFoldDB" id="X1IBF9"/>
<proteinExistence type="predicted"/>
<dbReference type="InterPro" id="IPR050570">
    <property type="entry name" value="Cell_wall_metabolism_enzyme"/>
</dbReference>
<dbReference type="PANTHER" id="PTHR21666:SF270">
    <property type="entry name" value="MUREIN HYDROLASE ACTIVATOR ENVC"/>
    <property type="match status" value="1"/>
</dbReference>
<evidence type="ECO:0000313" key="2">
    <source>
        <dbReference type="EMBL" id="GAH66605.1"/>
    </source>
</evidence>
<feature type="non-terminal residue" evidence="2">
    <location>
        <position position="50"/>
    </location>
</feature>
<dbReference type="InterPro" id="IPR016047">
    <property type="entry name" value="M23ase_b-sheet_dom"/>
</dbReference>
<name>X1IBF9_9ZZZZ</name>
<dbReference type="Pfam" id="PF01551">
    <property type="entry name" value="Peptidase_M23"/>
    <property type="match status" value="1"/>
</dbReference>
<sequence>MGTRVKRGDFIAYVGNTGKSTGPHLHYEVHISQVPVDPINYILTSSSVTD</sequence>
<gene>
    <name evidence="2" type="ORF">S03H2_48714</name>
</gene>
<comment type="caution">
    <text evidence="2">The sequence shown here is derived from an EMBL/GenBank/DDBJ whole genome shotgun (WGS) entry which is preliminary data.</text>
</comment>
<reference evidence="2" key="1">
    <citation type="journal article" date="2014" name="Front. Microbiol.">
        <title>High frequency of phylogenetically diverse reductive dehalogenase-homologous genes in deep subseafloor sedimentary metagenomes.</title>
        <authorList>
            <person name="Kawai M."/>
            <person name="Futagami T."/>
            <person name="Toyoda A."/>
            <person name="Takaki Y."/>
            <person name="Nishi S."/>
            <person name="Hori S."/>
            <person name="Arai W."/>
            <person name="Tsubouchi T."/>
            <person name="Morono Y."/>
            <person name="Uchiyama I."/>
            <person name="Ito T."/>
            <person name="Fujiyama A."/>
            <person name="Inagaki F."/>
            <person name="Takami H."/>
        </authorList>
    </citation>
    <scope>NUCLEOTIDE SEQUENCE</scope>
    <source>
        <strain evidence="2">Expedition CK06-06</strain>
    </source>
</reference>
<accession>X1IBF9</accession>
<dbReference type="SUPFAM" id="SSF51261">
    <property type="entry name" value="Duplicated hybrid motif"/>
    <property type="match status" value="1"/>
</dbReference>